<keyword evidence="2" id="KW-1185">Reference proteome</keyword>
<evidence type="ECO:0000313" key="2">
    <source>
        <dbReference type="Proteomes" id="UP000019109"/>
    </source>
</evidence>
<protein>
    <submittedName>
        <fullName evidence="1">Uncharacterized protein</fullName>
    </submittedName>
</protein>
<organism evidence="1 2">
    <name type="scientific">Acetivibrio straminisolvens JCM 21531</name>
    <dbReference type="NCBI Taxonomy" id="1294263"/>
    <lineage>
        <taxon>Bacteria</taxon>
        <taxon>Bacillati</taxon>
        <taxon>Bacillota</taxon>
        <taxon>Clostridia</taxon>
        <taxon>Eubacteriales</taxon>
        <taxon>Oscillospiraceae</taxon>
        <taxon>Acetivibrio</taxon>
    </lineage>
</organism>
<dbReference type="AlphaFoldDB" id="W4V945"/>
<gene>
    <name evidence="1" type="ORF">JCM21531_2788</name>
</gene>
<comment type="caution">
    <text evidence="1">The sequence shown here is derived from an EMBL/GenBank/DDBJ whole genome shotgun (WGS) entry which is preliminary data.</text>
</comment>
<evidence type="ECO:0000313" key="1">
    <source>
        <dbReference type="EMBL" id="GAE89279.1"/>
    </source>
</evidence>
<dbReference type="EMBL" id="BAVR01000034">
    <property type="protein sequence ID" value="GAE89279.1"/>
    <property type="molecule type" value="Genomic_DNA"/>
</dbReference>
<dbReference type="Proteomes" id="UP000019109">
    <property type="component" value="Unassembled WGS sequence"/>
</dbReference>
<dbReference type="RefSeq" id="WP_243467514.1">
    <property type="nucleotide sequence ID" value="NZ_BAVR01000034.1"/>
</dbReference>
<reference evidence="1" key="1">
    <citation type="journal article" date="2014" name="Genome Announc.">
        <title>Draft Genome Sequence of Clostridium straminisolvens Strain JCM 21531T, Isolated from a Cellulose-Degrading Bacterial Community.</title>
        <authorList>
            <person name="Yuki M."/>
            <person name="Oshima K."/>
            <person name="Suda W."/>
            <person name="Sakamoto M."/>
            <person name="Kitamura K."/>
            <person name="Iida T."/>
            <person name="Hattori M."/>
            <person name="Ohkuma M."/>
        </authorList>
    </citation>
    <scope>NUCLEOTIDE SEQUENCE [LARGE SCALE GENOMIC DNA]</scope>
    <source>
        <strain evidence="1">JCM 21531</strain>
    </source>
</reference>
<proteinExistence type="predicted"/>
<accession>W4V945</accession>
<sequence length="95" mass="9487">MDDGIDVDVCLGVDVGVGVDVDDGFIVLVGVEEADWVKIGVVSLDSGVCMITGAVAYEGDGLLRTVGICAVKLVAVGKESDISTGFVGVISGVGV</sequence>
<name>W4V945_9FIRM</name>